<evidence type="ECO:0000256" key="1">
    <source>
        <dbReference type="ARBA" id="ARBA00010875"/>
    </source>
</evidence>
<evidence type="ECO:0000256" key="3">
    <source>
        <dbReference type="ARBA" id="ARBA00022723"/>
    </source>
</evidence>
<dbReference type="PANTHER" id="PTHR46986">
    <property type="entry name" value="ENDORIBONUCLEASE YBEY, CHLOROPLASTIC"/>
    <property type="match status" value="1"/>
</dbReference>
<accession>A0ABU0ZYH6</accession>
<evidence type="ECO:0000313" key="9">
    <source>
        <dbReference type="Proteomes" id="UP001230915"/>
    </source>
</evidence>
<dbReference type="SUPFAM" id="SSF55486">
    <property type="entry name" value="Metalloproteases ('zincins'), catalytic domain"/>
    <property type="match status" value="1"/>
</dbReference>
<comment type="cofactor">
    <cofactor evidence="7">
        <name>Zn(2+)</name>
        <dbReference type="ChEBI" id="CHEBI:29105"/>
    </cofactor>
    <text evidence="7">Binds 1 zinc ion.</text>
</comment>
<proteinExistence type="inferred from homology"/>
<name>A0ABU0ZYH6_9FLAO</name>
<reference evidence="8 9" key="1">
    <citation type="submission" date="2023-08" db="EMBL/GenBank/DDBJ databases">
        <title>Mesonia sp. MT50, isolated from deep-sea sediment of the Mariana Trench.</title>
        <authorList>
            <person name="Fu H."/>
        </authorList>
    </citation>
    <scope>NUCLEOTIDE SEQUENCE [LARGE SCALE GENOMIC DNA]</scope>
    <source>
        <strain evidence="8 9">MT50</strain>
    </source>
</reference>
<evidence type="ECO:0000256" key="6">
    <source>
        <dbReference type="ARBA" id="ARBA00022833"/>
    </source>
</evidence>
<keyword evidence="7" id="KW-0690">Ribosome biogenesis</keyword>
<keyword evidence="2 7" id="KW-0540">Nuclease</keyword>
<keyword evidence="5 7" id="KW-0378">Hydrolase</keyword>
<evidence type="ECO:0000256" key="7">
    <source>
        <dbReference type="HAMAP-Rule" id="MF_00009"/>
    </source>
</evidence>
<keyword evidence="9" id="KW-1185">Reference proteome</keyword>
<dbReference type="RefSeq" id="WP_308863172.1">
    <property type="nucleotide sequence ID" value="NZ_JAVHUL010000005.1"/>
</dbReference>
<dbReference type="Pfam" id="PF02130">
    <property type="entry name" value="YbeY"/>
    <property type="match status" value="1"/>
</dbReference>
<comment type="subcellular location">
    <subcellularLocation>
        <location evidence="7">Cytoplasm</location>
    </subcellularLocation>
</comment>
<dbReference type="EMBL" id="JAVHUL010000005">
    <property type="protein sequence ID" value="MDQ7916520.1"/>
    <property type="molecule type" value="Genomic_DNA"/>
</dbReference>
<evidence type="ECO:0000313" key="8">
    <source>
        <dbReference type="EMBL" id="MDQ7916520.1"/>
    </source>
</evidence>
<dbReference type="InterPro" id="IPR002036">
    <property type="entry name" value="YbeY"/>
</dbReference>
<organism evidence="8 9">
    <name type="scientific">Mesonia profundi</name>
    <dbReference type="NCBI Taxonomy" id="3070998"/>
    <lineage>
        <taxon>Bacteria</taxon>
        <taxon>Pseudomonadati</taxon>
        <taxon>Bacteroidota</taxon>
        <taxon>Flavobacteriia</taxon>
        <taxon>Flavobacteriales</taxon>
        <taxon>Flavobacteriaceae</taxon>
        <taxon>Mesonia</taxon>
    </lineage>
</organism>
<comment type="similarity">
    <text evidence="1 7">Belongs to the endoribonuclease YbeY family.</text>
</comment>
<evidence type="ECO:0000256" key="2">
    <source>
        <dbReference type="ARBA" id="ARBA00022722"/>
    </source>
</evidence>
<dbReference type="EC" id="3.1.-.-" evidence="7"/>
<feature type="binding site" evidence="7">
    <location>
        <position position="105"/>
    </location>
    <ligand>
        <name>Zn(2+)</name>
        <dbReference type="ChEBI" id="CHEBI:29105"/>
        <note>catalytic</note>
    </ligand>
</feature>
<sequence length="139" mass="16647">MIQFFSENEFILSEEMHYEKWVSTIITSEGFSEGEISYIFCDDDYLLKLNKDYLDHDTLTDIITFNYNMGKQINSDIYISTERLTENAKDFHVSFEDELRRVMSHGILHLCGFNDKTPEEEETMREKENEKMKMFHVEQ</sequence>
<feature type="binding site" evidence="7">
    <location>
        <position position="115"/>
    </location>
    <ligand>
        <name>Zn(2+)</name>
        <dbReference type="ChEBI" id="CHEBI:29105"/>
        <note>catalytic</note>
    </ligand>
</feature>
<comment type="caution">
    <text evidence="8">The sequence shown here is derived from an EMBL/GenBank/DDBJ whole genome shotgun (WGS) entry which is preliminary data.</text>
</comment>
<dbReference type="InterPro" id="IPR023091">
    <property type="entry name" value="MetalPrtase_cat_dom_sf_prd"/>
</dbReference>
<keyword evidence="7" id="KW-0963">Cytoplasm</keyword>
<keyword evidence="3 7" id="KW-0479">Metal-binding</keyword>
<gene>
    <name evidence="7 8" type="primary">ybeY</name>
    <name evidence="8" type="ORF">RBU60_02955</name>
</gene>
<dbReference type="PANTHER" id="PTHR46986:SF1">
    <property type="entry name" value="ENDORIBONUCLEASE YBEY, CHLOROPLASTIC"/>
    <property type="match status" value="1"/>
</dbReference>
<feature type="binding site" evidence="7">
    <location>
        <position position="109"/>
    </location>
    <ligand>
        <name>Zn(2+)</name>
        <dbReference type="ChEBI" id="CHEBI:29105"/>
        <note>catalytic</note>
    </ligand>
</feature>
<keyword evidence="7" id="KW-0698">rRNA processing</keyword>
<keyword evidence="6 7" id="KW-0862">Zinc</keyword>
<comment type="function">
    <text evidence="7">Single strand-specific metallo-endoribonuclease involved in late-stage 70S ribosome quality control and in maturation of the 3' terminus of the 16S rRNA.</text>
</comment>
<evidence type="ECO:0000256" key="5">
    <source>
        <dbReference type="ARBA" id="ARBA00022801"/>
    </source>
</evidence>
<dbReference type="HAMAP" id="MF_00009">
    <property type="entry name" value="Endoribonucl_YbeY"/>
    <property type="match status" value="1"/>
</dbReference>
<evidence type="ECO:0000256" key="4">
    <source>
        <dbReference type="ARBA" id="ARBA00022759"/>
    </source>
</evidence>
<dbReference type="Proteomes" id="UP001230915">
    <property type="component" value="Unassembled WGS sequence"/>
</dbReference>
<dbReference type="NCBIfam" id="TIGR00043">
    <property type="entry name" value="rRNA maturation RNase YbeY"/>
    <property type="match status" value="1"/>
</dbReference>
<protein>
    <recommendedName>
        <fullName evidence="7">Endoribonuclease YbeY</fullName>
        <ecNumber evidence="7">3.1.-.-</ecNumber>
    </recommendedName>
</protein>
<dbReference type="Gene3D" id="3.40.390.30">
    <property type="entry name" value="Metalloproteases ('zincins'), catalytic domain"/>
    <property type="match status" value="1"/>
</dbReference>
<keyword evidence="4 7" id="KW-0255">Endonuclease</keyword>